<feature type="region of interest" description="Disordered" evidence="1">
    <location>
        <begin position="1"/>
        <end position="43"/>
    </location>
</feature>
<protein>
    <submittedName>
        <fullName evidence="2">Uncharacterized protein</fullName>
    </submittedName>
</protein>
<evidence type="ECO:0000256" key="1">
    <source>
        <dbReference type="SAM" id="MobiDB-lite"/>
    </source>
</evidence>
<organism evidence="2 3">
    <name type="scientific">Athelia psychrophila</name>
    <dbReference type="NCBI Taxonomy" id="1759441"/>
    <lineage>
        <taxon>Eukaryota</taxon>
        <taxon>Fungi</taxon>
        <taxon>Dikarya</taxon>
        <taxon>Basidiomycota</taxon>
        <taxon>Agaricomycotina</taxon>
        <taxon>Agaricomycetes</taxon>
        <taxon>Agaricomycetidae</taxon>
        <taxon>Atheliales</taxon>
        <taxon>Atheliaceae</taxon>
        <taxon>Athelia</taxon>
    </lineage>
</organism>
<gene>
    <name evidence="2" type="ORF">FIBSPDRAFT_878892</name>
</gene>
<evidence type="ECO:0000313" key="3">
    <source>
        <dbReference type="Proteomes" id="UP000076532"/>
    </source>
</evidence>
<dbReference type="Proteomes" id="UP000076532">
    <property type="component" value="Unassembled WGS sequence"/>
</dbReference>
<keyword evidence="3" id="KW-1185">Reference proteome</keyword>
<proteinExistence type="predicted"/>
<dbReference type="EMBL" id="KV417964">
    <property type="protein sequence ID" value="KZP04065.1"/>
    <property type="molecule type" value="Genomic_DNA"/>
</dbReference>
<evidence type="ECO:0000313" key="2">
    <source>
        <dbReference type="EMBL" id="KZP04065.1"/>
    </source>
</evidence>
<reference evidence="2 3" key="1">
    <citation type="journal article" date="2016" name="Mol. Biol. Evol.">
        <title>Comparative Genomics of Early-Diverging Mushroom-Forming Fungi Provides Insights into the Origins of Lignocellulose Decay Capabilities.</title>
        <authorList>
            <person name="Nagy L.G."/>
            <person name="Riley R."/>
            <person name="Tritt A."/>
            <person name="Adam C."/>
            <person name="Daum C."/>
            <person name="Floudas D."/>
            <person name="Sun H."/>
            <person name="Yadav J.S."/>
            <person name="Pangilinan J."/>
            <person name="Larsson K.H."/>
            <person name="Matsuura K."/>
            <person name="Barry K."/>
            <person name="Labutti K."/>
            <person name="Kuo R."/>
            <person name="Ohm R.A."/>
            <person name="Bhattacharya S.S."/>
            <person name="Shirouzu T."/>
            <person name="Yoshinaga Y."/>
            <person name="Martin F.M."/>
            <person name="Grigoriev I.V."/>
            <person name="Hibbett D.S."/>
        </authorList>
    </citation>
    <scope>NUCLEOTIDE SEQUENCE [LARGE SCALE GENOMIC DNA]</scope>
    <source>
        <strain evidence="2 3">CBS 109695</strain>
    </source>
</reference>
<accession>A0A167ULG5</accession>
<sequence length="79" mass="8472">MTHVIGLPVQVQPDLKHTAEDHPAPKSLKGEAKAKGSAPPNGLSLKEMVAQLPTTAVRKKKLEEAAEPSRPAVLLIEYL</sequence>
<feature type="compositionally biased region" description="Basic and acidic residues" evidence="1">
    <location>
        <begin position="14"/>
        <end position="34"/>
    </location>
</feature>
<dbReference type="AlphaFoldDB" id="A0A167ULG5"/>
<name>A0A167ULG5_9AGAM</name>